<dbReference type="Gene3D" id="3.10.110.10">
    <property type="entry name" value="Ubiquitin Conjugating Enzyme"/>
    <property type="match status" value="1"/>
</dbReference>
<accession>A0A6C0JQ44</accession>
<dbReference type="EMBL" id="MN740420">
    <property type="protein sequence ID" value="QHU05834.1"/>
    <property type="molecule type" value="Genomic_DNA"/>
</dbReference>
<evidence type="ECO:0000313" key="1">
    <source>
        <dbReference type="EMBL" id="QHU05834.1"/>
    </source>
</evidence>
<organism evidence="1">
    <name type="scientific">viral metagenome</name>
    <dbReference type="NCBI Taxonomy" id="1070528"/>
    <lineage>
        <taxon>unclassified sequences</taxon>
        <taxon>metagenomes</taxon>
        <taxon>organismal metagenomes</taxon>
    </lineage>
</organism>
<dbReference type="SUPFAM" id="SSF54495">
    <property type="entry name" value="UBC-like"/>
    <property type="match status" value="1"/>
</dbReference>
<sequence>MSTSSERRVVRMLEQFNTNLQGRTIEDYFNINSNIQFRLRKNKEKERSCLFSFKYEDSPLLYNISNLPQDINRYIKTYIHKRYDIRFELAFPMDYPFKPPKWELNTEINNKQLNEQLTRVIKIHNYKYLVDWSPWIMIEKDILLMVESLIQIKY</sequence>
<proteinExistence type="predicted"/>
<dbReference type="InterPro" id="IPR016135">
    <property type="entry name" value="UBQ-conjugating_enzyme/RWD"/>
</dbReference>
<name>A0A6C0JQ44_9ZZZZ</name>
<protein>
    <submittedName>
        <fullName evidence="1">Uncharacterized protein</fullName>
    </submittedName>
</protein>
<dbReference type="AlphaFoldDB" id="A0A6C0JQ44"/>
<reference evidence="1" key="1">
    <citation type="journal article" date="2020" name="Nature">
        <title>Giant virus diversity and host interactions through global metagenomics.</title>
        <authorList>
            <person name="Schulz F."/>
            <person name="Roux S."/>
            <person name="Paez-Espino D."/>
            <person name="Jungbluth S."/>
            <person name="Walsh D.A."/>
            <person name="Denef V.J."/>
            <person name="McMahon K.D."/>
            <person name="Konstantinidis K.T."/>
            <person name="Eloe-Fadrosh E.A."/>
            <person name="Kyrpides N.C."/>
            <person name="Woyke T."/>
        </authorList>
    </citation>
    <scope>NUCLEOTIDE SEQUENCE</scope>
    <source>
        <strain evidence="1">GVMAG-M-3300027736-24</strain>
    </source>
</reference>